<reference evidence="10" key="1">
    <citation type="submission" date="2021-12" db="EMBL/GenBank/DDBJ databases">
        <title>Convergent genome expansion in fungi linked to evolution of root-endophyte symbiosis.</title>
        <authorList>
            <consortium name="DOE Joint Genome Institute"/>
            <person name="Ke Y.-H."/>
            <person name="Bonito G."/>
            <person name="Liao H.-L."/>
            <person name="Looney B."/>
            <person name="Rojas-Flechas A."/>
            <person name="Nash J."/>
            <person name="Hameed K."/>
            <person name="Schadt C."/>
            <person name="Martin F."/>
            <person name="Crous P.W."/>
            <person name="Miettinen O."/>
            <person name="Magnuson J.K."/>
            <person name="Labbe J."/>
            <person name="Jacobson D."/>
            <person name="Doktycz M.J."/>
            <person name="Veneault-Fourrey C."/>
            <person name="Kuo A."/>
            <person name="Mondo S."/>
            <person name="Calhoun S."/>
            <person name="Riley R."/>
            <person name="Ohm R."/>
            <person name="LaButti K."/>
            <person name="Andreopoulos B."/>
            <person name="Pangilinan J."/>
            <person name="Nolan M."/>
            <person name="Tritt A."/>
            <person name="Clum A."/>
            <person name="Lipzen A."/>
            <person name="Daum C."/>
            <person name="Barry K."/>
            <person name="Grigoriev I.V."/>
            <person name="Vilgalys R."/>
        </authorList>
    </citation>
    <scope>NUCLEOTIDE SEQUENCE</scope>
    <source>
        <strain evidence="10">PMI_201</strain>
    </source>
</reference>
<evidence type="ECO:0000256" key="4">
    <source>
        <dbReference type="ARBA" id="ARBA00022989"/>
    </source>
</evidence>
<dbReference type="Pfam" id="PF01545">
    <property type="entry name" value="Cation_efflux"/>
    <property type="match status" value="1"/>
</dbReference>
<protein>
    <submittedName>
        <fullName evidence="10">Cation diffusion facilitator</fullName>
    </submittedName>
</protein>
<evidence type="ECO:0000256" key="7">
    <source>
        <dbReference type="SAM" id="Phobius"/>
    </source>
</evidence>
<dbReference type="Gene3D" id="3.30.70.1350">
    <property type="entry name" value="Cation efflux protein, cytoplasmic domain"/>
    <property type="match status" value="1"/>
</dbReference>
<accession>A0AAD4KF80</accession>
<dbReference type="Proteomes" id="UP001201262">
    <property type="component" value="Unassembled WGS sequence"/>
</dbReference>
<keyword evidence="2" id="KW-0813">Transport</keyword>
<dbReference type="InterPro" id="IPR027469">
    <property type="entry name" value="Cation_efflux_TMD_sf"/>
</dbReference>
<dbReference type="GO" id="GO:0030003">
    <property type="term" value="P:intracellular monoatomic cation homeostasis"/>
    <property type="evidence" value="ECO:0007669"/>
    <property type="project" value="UniProtKB-ARBA"/>
</dbReference>
<dbReference type="InterPro" id="IPR050291">
    <property type="entry name" value="CDF_Transporter"/>
</dbReference>
<evidence type="ECO:0000256" key="5">
    <source>
        <dbReference type="ARBA" id="ARBA00023136"/>
    </source>
</evidence>
<evidence type="ECO:0000256" key="1">
    <source>
        <dbReference type="ARBA" id="ARBA00004141"/>
    </source>
</evidence>
<dbReference type="PANTHER" id="PTHR43840">
    <property type="entry name" value="MITOCHONDRIAL METAL TRANSPORTER 1-RELATED"/>
    <property type="match status" value="1"/>
</dbReference>
<evidence type="ECO:0000313" key="11">
    <source>
        <dbReference type="Proteomes" id="UP001201262"/>
    </source>
</evidence>
<feature type="transmembrane region" description="Helical" evidence="7">
    <location>
        <begin position="361"/>
        <end position="382"/>
    </location>
</feature>
<evidence type="ECO:0000313" key="10">
    <source>
        <dbReference type="EMBL" id="KAH8688843.1"/>
    </source>
</evidence>
<dbReference type="RefSeq" id="XP_046065315.1">
    <property type="nucleotide sequence ID" value="XM_046217680.1"/>
</dbReference>
<dbReference type="NCBIfam" id="TIGR01297">
    <property type="entry name" value="CDF"/>
    <property type="match status" value="1"/>
</dbReference>
<feature type="compositionally biased region" description="Polar residues" evidence="6">
    <location>
        <begin position="170"/>
        <end position="180"/>
    </location>
</feature>
<keyword evidence="3 7" id="KW-0812">Transmembrane</keyword>
<organism evidence="10 11">
    <name type="scientific">Talaromyces proteolyticus</name>
    <dbReference type="NCBI Taxonomy" id="1131652"/>
    <lineage>
        <taxon>Eukaryota</taxon>
        <taxon>Fungi</taxon>
        <taxon>Dikarya</taxon>
        <taxon>Ascomycota</taxon>
        <taxon>Pezizomycotina</taxon>
        <taxon>Eurotiomycetes</taxon>
        <taxon>Eurotiomycetidae</taxon>
        <taxon>Eurotiales</taxon>
        <taxon>Trichocomaceae</taxon>
        <taxon>Talaromyces</taxon>
        <taxon>Talaromyces sect. Bacilispori</taxon>
    </lineage>
</organism>
<dbReference type="PANTHER" id="PTHR43840:SF4">
    <property type="entry name" value="CDF DIVALENT METAL CATION TRANSPORTER (EUROFUNG)"/>
    <property type="match status" value="1"/>
</dbReference>
<feature type="transmembrane region" description="Helical" evidence="7">
    <location>
        <begin position="286"/>
        <end position="308"/>
    </location>
</feature>
<evidence type="ECO:0000259" key="8">
    <source>
        <dbReference type="Pfam" id="PF01545"/>
    </source>
</evidence>
<dbReference type="EMBL" id="JAJTJA010000017">
    <property type="protein sequence ID" value="KAH8688843.1"/>
    <property type="molecule type" value="Genomic_DNA"/>
</dbReference>
<dbReference type="InterPro" id="IPR036837">
    <property type="entry name" value="Cation_efflux_CTD_sf"/>
</dbReference>
<dbReference type="SUPFAM" id="SSF160240">
    <property type="entry name" value="Cation efflux protein cytoplasmic domain-like"/>
    <property type="match status" value="1"/>
</dbReference>
<feature type="region of interest" description="Disordered" evidence="6">
    <location>
        <begin position="165"/>
        <end position="185"/>
    </location>
</feature>
<sequence length="505" mass="56562">MTSTPSTSTPNQPSFLELCPQQGWEVLSTRGQSLPGLVRRYSHSEGTAESGHRRIDSSQLEDGITAGTGQESASSLFDERPHMQRRGSILIGDTKSPFRWSEYHTPPVQLAKLRKPVRLYYERMNYLVSRYSYVDRLLDSSIARDLLEDYERHWARNQSYLHTITEEQSGHTASNSPSGSDTDRARRHLTERTPLLSTTDDDDNTDSFHPRTIVMMAIYINLVANCILLAAKIAVTVMTSSVSVLASLVDAALDFLSTAIIWSTTRLTVRRDKHRYPVGRQRLEPVGVLIFSVVMITSFFQVSILSLQQLTGNDHSTVELTVPAITIMASTVVVKGLCWLWCRRINDSNVQALAQDAMTDIVFNIFSIIFPLIGSFANLWFLDPLGGLLLSLYVIGNWAGTAREHIAHLTGAAASPGDRSVLLYLVMRFATCIRWIQNLEVYHSGDRLTVEVDIVLDESISLHDSHDIGESLQHMLENVGSVDRAFVHLDYAEYNLPTHVDNVGR</sequence>
<feature type="domain" description="Cation efflux protein transmembrane" evidence="8">
    <location>
        <begin position="219"/>
        <end position="409"/>
    </location>
</feature>
<keyword evidence="5 7" id="KW-0472">Membrane</keyword>
<comment type="subcellular location">
    <subcellularLocation>
        <location evidence="1">Membrane</location>
        <topology evidence="1">Multi-pass membrane protein</topology>
    </subcellularLocation>
</comment>
<evidence type="ECO:0000256" key="2">
    <source>
        <dbReference type="ARBA" id="ARBA00022448"/>
    </source>
</evidence>
<dbReference type="SUPFAM" id="SSF161111">
    <property type="entry name" value="Cation efflux protein transmembrane domain-like"/>
    <property type="match status" value="1"/>
</dbReference>
<evidence type="ECO:0000256" key="3">
    <source>
        <dbReference type="ARBA" id="ARBA00022692"/>
    </source>
</evidence>
<evidence type="ECO:0000259" key="9">
    <source>
        <dbReference type="Pfam" id="PF16916"/>
    </source>
</evidence>
<dbReference type="GO" id="GO:0008324">
    <property type="term" value="F:monoatomic cation transmembrane transporter activity"/>
    <property type="evidence" value="ECO:0007669"/>
    <property type="project" value="InterPro"/>
</dbReference>
<name>A0AAD4KF80_9EURO</name>
<feature type="transmembrane region" description="Helical" evidence="7">
    <location>
        <begin position="218"/>
        <end position="238"/>
    </location>
</feature>
<feature type="transmembrane region" description="Helical" evidence="7">
    <location>
        <begin position="244"/>
        <end position="265"/>
    </location>
</feature>
<dbReference type="GO" id="GO:0098771">
    <property type="term" value="P:inorganic ion homeostasis"/>
    <property type="evidence" value="ECO:0007669"/>
    <property type="project" value="UniProtKB-ARBA"/>
</dbReference>
<dbReference type="GeneID" id="70247967"/>
<feature type="transmembrane region" description="Helical" evidence="7">
    <location>
        <begin position="320"/>
        <end position="341"/>
    </location>
</feature>
<gene>
    <name evidence="10" type="ORF">BGW36DRAFT_392267</name>
</gene>
<dbReference type="GO" id="GO:0016020">
    <property type="term" value="C:membrane"/>
    <property type="evidence" value="ECO:0007669"/>
    <property type="project" value="UniProtKB-SubCell"/>
</dbReference>
<dbReference type="Pfam" id="PF16916">
    <property type="entry name" value="ZT_dimer"/>
    <property type="match status" value="1"/>
</dbReference>
<dbReference type="Gene3D" id="1.20.1510.10">
    <property type="entry name" value="Cation efflux protein transmembrane domain"/>
    <property type="match status" value="1"/>
</dbReference>
<dbReference type="InterPro" id="IPR058533">
    <property type="entry name" value="Cation_efflux_TM"/>
</dbReference>
<keyword evidence="11" id="KW-1185">Reference proteome</keyword>
<feature type="domain" description="Cation efflux protein cytoplasmic" evidence="9">
    <location>
        <begin position="436"/>
        <end position="490"/>
    </location>
</feature>
<dbReference type="FunFam" id="1.20.1510.10:FF:000005">
    <property type="entry name" value="Putative Cation diffusion facilitator 1"/>
    <property type="match status" value="1"/>
</dbReference>
<proteinExistence type="predicted"/>
<dbReference type="AlphaFoldDB" id="A0AAD4KF80"/>
<keyword evidence="4 7" id="KW-1133">Transmembrane helix</keyword>
<feature type="region of interest" description="Disordered" evidence="6">
    <location>
        <begin position="41"/>
        <end position="75"/>
    </location>
</feature>
<evidence type="ECO:0000256" key="6">
    <source>
        <dbReference type="SAM" id="MobiDB-lite"/>
    </source>
</evidence>
<dbReference type="InterPro" id="IPR027470">
    <property type="entry name" value="Cation_efflux_CTD"/>
</dbReference>
<comment type="caution">
    <text evidence="10">The sequence shown here is derived from an EMBL/GenBank/DDBJ whole genome shotgun (WGS) entry which is preliminary data.</text>
</comment>
<dbReference type="InterPro" id="IPR002524">
    <property type="entry name" value="Cation_efflux"/>
</dbReference>